<dbReference type="Pfam" id="PF00561">
    <property type="entry name" value="Abhydrolase_1"/>
    <property type="match status" value="1"/>
</dbReference>
<sequence length="267" mass="28234">MKRTVLTFDGVARGLAEYGDPHGRPVVLHHGLLGDAGLPAVWDTLARDAAVRLISVDRPGYGASGPVPMAAVGDWTAQLLPVLEACGVGAFDVLGISAGAPYAYALAAGLPERVRRVWVLSGLPYVPDDAVRGHYPEAAEPVWTFYREAPEAEVVARFAGAAQRMAEVFAGSPSVLASLPGLAAHGWRGPAREVRLQTRPWGFVPGAVAHPVRLWHAPADEEVPFPAAEATAALFPAARLTEQGAPDHIPSEETLGELFAELRAARL</sequence>
<dbReference type="Gene3D" id="3.40.50.1820">
    <property type="entry name" value="alpha/beta hydrolase"/>
    <property type="match status" value="1"/>
</dbReference>
<dbReference type="PANTHER" id="PTHR43433:SF10">
    <property type="entry name" value="AB HYDROLASE-1 DOMAIN-CONTAINING PROTEIN"/>
    <property type="match status" value="1"/>
</dbReference>
<dbReference type="PANTHER" id="PTHR43433">
    <property type="entry name" value="HYDROLASE, ALPHA/BETA FOLD FAMILY PROTEIN"/>
    <property type="match status" value="1"/>
</dbReference>
<dbReference type="SUPFAM" id="SSF53474">
    <property type="entry name" value="alpha/beta-Hydrolases"/>
    <property type="match status" value="1"/>
</dbReference>
<keyword evidence="2" id="KW-0378">Hydrolase</keyword>
<dbReference type="InterPro" id="IPR000073">
    <property type="entry name" value="AB_hydrolase_1"/>
</dbReference>
<dbReference type="EMBL" id="JAAGME010001048">
    <property type="protein sequence ID" value="NEB70382.1"/>
    <property type="molecule type" value="Genomic_DNA"/>
</dbReference>
<dbReference type="RefSeq" id="WP_164358254.1">
    <property type="nucleotide sequence ID" value="NZ_JAAGME010001048.1"/>
</dbReference>
<evidence type="ECO:0000313" key="3">
    <source>
        <dbReference type="Proteomes" id="UP000471648"/>
    </source>
</evidence>
<dbReference type="InterPro" id="IPR029058">
    <property type="entry name" value="AB_hydrolase_fold"/>
</dbReference>
<dbReference type="InterPro" id="IPR050471">
    <property type="entry name" value="AB_hydrolase"/>
</dbReference>
<dbReference type="Proteomes" id="UP000471648">
    <property type="component" value="Unassembled WGS sequence"/>
</dbReference>
<dbReference type="AlphaFoldDB" id="A0A6N9VFX1"/>
<feature type="domain" description="AB hydrolase-1" evidence="1">
    <location>
        <begin position="25"/>
        <end position="174"/>
    </location>
</feature>
<accession>A0A6N9VFX1</accession>
<protein>
    <submittedName>
        <fullName evidence="2">Alpha/beta hydrolase</fullName>
    </submittedName>
</protein>
<reference evidence="2 3" key="1">
    <citation type="submission" date="2020-01" db="EMBL/GenBank/DDBJ databases">
        <title>Insect and environment-associated Actinomycetes.</title>
        <authorList>
            <person name="Currrie C."/>
            <person name="Chevrette M."/>
            <person name="Carlson C."/>
            <person name="Stubbendieck R."/>
            <person name="Wendt-Pienkowski E."/>
        </authorList>
    </citation>
    <scope>NUCLEOTIDE SEQUENCE [LARGE SCALE GENOMIC DNA]</scope>
    <source>
        <strain evidence="2 3">SID14438</strain>
    </source>
</reference>
<comment type="caution">
    <text evidence="2">The sequence shown here is derived from an EMBL/GenBank/DDBJ whole genome shotgun (WGS) entry which is preliminary data.</text>
</comment>
<evidence type="ECO:0000313" key="2">
    <source>
        <dbReference type="EMBL" id="NEB70382.1"/>
    </source>
</evidence>
<organism evidence="2 3">
    <name type="scientific">Streptomyces microflavus</name>
    <name type="common">Streptomyces lipmanii</name>
    <dbReference type="NCBI Taxonomy" id="1919"/>
    <lineage>
        <taxon>Bacteria</taxon>
        <taxon>Bacillati</taxon>
        <taxon>Actinomycetota</taxon>
        <taxon>Actinomycetes</taxon>
        <taxon>Kitasatosporales</taxon>
        <taxon>Streptomycetaceae</taxon>
        <taxon>Streptomyces</taxon>
    </lineage>
</organism>
<name>A0A6N9VFX1_STRMI</name>
<dbReference type="GO" id="GO:0016787">
    <property type="term" value="F:hydrolase activity"/>
    <property type="evidence" value="ECO:0007669"/>
    <property type="project" value="UniProtKB-KW"/>
</dbReference>
<proteinExistence type="predicted"/>
<gene>
    <name evidence="2" type="ORF">G3I39_25475</name>
</gene>
<evidence type="ECO:0000259" key="1">
    <source>
        <dbReference type="Pfam" id="PF00561"/>
    </source>
</evidence>